<sequence>MPRSRRFGVVRITSLQTRRKSCDSSSILLPCRSLNTDSEGSFDCSHFLCPTPRFISHDRTFVATSALCFTTQTSDRNPSPDLKS</sequence>
<reference evidence="1 2" key="1">
    <citation type="journal article" date="2016" name="Sci. Rep.">
        <title>The Dendrobium catenatum Lindl. genome sequence provides insights into polysaccharide synthase, floral development and adaptive evolution.</title>
        <authorList>
            <person name="Zhang G.Q."/>
            <person name="Xu Q."/>
            <person name="Bian C."/>
            <person name="Tsai W.C."/>
            <person name="Yeh C.M."/>
            <person name="Liu K.W."/>
            <person name="Yoshida K."/>
            <person name="Zhang L.S."/>
            <person name="Chang S.B."/>
            <person name="Chen F."/>
            <person name="Shi Y."/>
            <person name="Su Y.Y."/>
            <person name="Zhang Y.Q."/>
            <person name="Chen L.J."/>
            <person name="Yin Y."/>
            <person name="Lin M."/>
            <person name="Huang H."/>
            <person name="Deng H."/>
            <person name="Wang Z.W."/>
            <person name="Zhu S.L."/>
            <person name="Zhao X."/>
            <person name="Deng C."/>
            <person name="Niu S.C."/>
            <person name="Huang J."/>
            <person name="Wang M."/>
            <person name="Liu G.H."/>
            <person name="Yang H.J."/>
            <person name="Xiao X.J."/>
            <person name="Hsiao Y.Y."/>
            <person name="Wu W.L."/>
            <person name="Chen Y.Y."/>
            <person name="Mitsuda N."/>
            <person name="Ohme-Takagi M."/>
            <person name="Luo Y.B."/>
            <person name="Van de Peer Y."/>
            <person name="Liu Z.J."/>
        </authorList>
    </citation>
    <scope>NUCLEOTIDE SEQUENCE [LARGE SCALE GENOMIC DNA]</scope>
    <source>
        <tissue evidence="1">The whole plant</tissue>
    </source>
</reference>
<protein>
    <submittedName>
        <fullName evidence="1">Uncharacterized protein</fullName>
    </submittedName>
</protein>
<dbReference type="Proteomes" id="UP000233837">
    <property type="component" value="Unassembled WGS sequence"/>
</dbReference>
<gene>
    <name evidence="1" type="ORF">MA16_Dca023156</name>
</gene>
<organism evidence="1 2">
    <name type="scientific">Dendrobium catenatum</name>
    <dbReference type="NCBI Taxonomy" id="906689"/>
    <lineage>
        <taxon>Eukaryota</taxon>
        <taxon>Viridiplantae</taxon>
        <taxon>Streptophyta</taxon>
        <taxon>Embryophyta</taxon>
        <taxon>Tracheophyta</taxon>
        <taxon>Spermatophyta</taxon>
        <taxon>Magnoliopsida</taxon>
        <taxon>Liliopsida</taxon>
        <taxon>Asparagales</taxon>
        <taxon>Orchidaceae</taxon>
        <taxon>Epidendroideae</taxon>
        <taxon>Malaxideae</taxon>
        <taxon>Dendrobiinae</taxon>
        <taxon>Dendrobium</taxon>
    </lineage>
</organism>
<evidence type="ECO:0000313" key="2">
    <source>
        <dbReference type="Proteomes" id="UP000233837"/>
    </source>
</evidence>
<name>A0A2I0V6Z3_9ASPA</name>
<reference evidence="1 2" key="2">
    <citation type="journal article" date="2017" name="Nature">
        <title>The Apostasia genome and the evolution of orchids.</title>
        <authorList>
            <person name="Zhang G.Q."/>
            <person name="Liu K.W."/>
            <person name="Li Z."/>
            <person name="Lohaus R."/>
            <person name="Hsiao Y.Y."/>
            <person name="Niu S.C."/>
            <person name="Wang J.Y."/>
            <person name="Lin Y.C."/>
            <person name="Xu Q."/>
            <person name="Chen L.J."/>
            <person name="Yoshida K."/>
            <person name="Fujiwara S."/>
            <person name="Wang Z.W."/>
            <person name="Zhang Y.Q."/>
            <person name="Mitsuda N."/>
            <person name="Wang M."/>
            <person name="Liu G.H."/>
            <person name="Pecoraro L."/>
            <person name="Huang H.X."/>
            <person name="Xiao X.J."/>
            <person name="Lin M."/>
            <person name="Wu X.Y."/>
            <person name="Wu W.L."/>
            <person name="Chen Y.Y."/>
            <person name="Chang S.B."/>
            <person name="Sakamoto S."/>
            <person name="Ohme-Takagi M."/>
            <person name="Yagi M."/>
            <person name="Zeng S.J."/>
            <person name="Shen C.Y."/>
            <person name="Yeh C.M."/>
            <person name="Luo Y.B."/>
            <person name="Tsai W.C."/>
            <person name="Van de Peer Y."/>
            <person name="Liu Z.J."/>
        </authorList>
    </citation>
    <scope>NUCLEOTIDE SEQUENCE [LARGE SCALE GENOMIC DNA]</scope>
    <source>
        <tissue evidence="1">The whole plant</tissue>
    </source>
</reference>
<accession>A0A2I0V6Z3</accession>
<dbReference type="AlphaFoldDB" id="A0A2I0V6Z3"/>
<keyword evidence="2" id="KW-1185">Reference proteome</keyword>
<dbReference type="EMBL" id="KZ504148">
    <property type="protein sequence ID" value="PKU59170.1"/>
    <property type="molecule type" value="Genomic_DNA"/>
</dbReference>
<evidence type="ECO:0000313" key="1">
    <source>
        <dbReference type="EMBL" id="PKU59170.1"/>
    </source>
</evidence>
<proteinExistence type="predicted"/>